<dbReference type="PANTHER" id="PTHR43191">
    <property type="entry name" value="RRNA METHYLTRANSFERASE 3"/>
    <property type="match status" value="1"/>
</dbReference>
<dbReference type="Gene3D" id="3.40.1280.10">
    <property type="match status" value="1"/>
</dbReference>
<organism evidence="6 7">
    <name type="scientific">Oceanihabitans sediminis</name>
    <dbReference type="NCBI Taxonomy" id="1812012"/>
    <lineage>
        <taxon>Bacteria</taxon>
        <taxon>Pseudomonadati</taxon>
        <taxon>Bacteroidota</taxon>
        <taxon>Flavobacteriia</taxon>
        <taxon>Flavobacteriales</taxon>
        <taxon>Flavobacteriaceae</taxon>
        <taxon>Oceanihabitans</taxon>
    </lineage>
</organism>
<dbReference type="InterPro" id="IPR051259">
    <property type="entry name" value="rRNA_Methyltransferase"/>
</dbReference>
<keyword evidence="7" id="KW-1185">Reference proteome</keyword>
<evidence type="ECO:0000256" key="3">
    <source>
        <dbReference type="ARBA" id="ARBA00022679"/>
    </source>
</evidence>
<evidence type="ECO:0000313" key="6">
    <source>
        <dbReference type="EMBL" id="RCU58736.1"/>
    </source>
</evidence>
<evidence type="ECO:0000313" key="7">
    <source>
        <dbReference type="Proteomes" id="UP000252249"/>
    </source>
</evidence>
<dbReference type="GO" id="GO:0006396">
    <property type="term" value="P:RNA processing"/>
    <property type="evidence" value="ECO:0007669"/>
    <property type="project" value="InterPro"/>
</dbReference>
<dbReference type="SUPFAM" id="SSF75217">
    <property type="entry name" value="alpha/beta knot"/>
    <property type="match status" value="1"/>
</dbReference>
<dbReference type="PANTHER" id="PTHR43191:SF2">
    <property type="entry name" value="RRNA METHYLTRANSFERASE 3, MITOCHONDRIAL"/>
    <property type="match status" value="1"/>
</dbReference>
<dbReference type="InterPro" id="IPR029028">
    <property type="entry name" value="Alpha/beta_knot_MTases"/>
</dbReference>
<proteinExistence type="inferred from homology"/>
<dbReference type="OrthoDB" id="9785673at2"/>
<dbReference type="InterPro" id="IPR029026">
    <property type="entry name" value="tRNA_m1G_MTases_N"/>
</dbReference>
<dbReference type="GO" id="GO:0032259">
    <property type="term" value="P:methylation"/>
    <property type="evidence" value="ECO:0007669"/>
    <property type="project" value="UniProtKB-KW"/>
</dbReference>
<evidence type="ECO:0000256" key="2">
    <source>
        <dbReference type="ARBA" id="ARBA00022603"/>
    </source>
</evidence>
<gene>
    <name evidence="6" type="ORF">DU428_05035</name>
</gene>
<dbReference type="GO" id="GO:0003723">
    <property type="term" value="F:RNA binding"/>
    <property type="evidence" value="ECO:0007669"/>
    <property type="project" value="InterPro"/>
</dbReference>
<feature type="domain" description="tRNA/rRNA methyltransferase SpoU type" evidence="4">
    <location>
        <begin position="96"/>
        <end position="233"/>
    </location>
</feature>
<dbReference type="Gene3D" id="3.30.1330.30">
    <property type="match status" value="1"/>
</dbReference>
<dbReference type="InterPro" id="IPR001537">
    <property type="entry name" value="SpoU_MeTrfase"/>
</dbReference>
<protein>
    <submittedName>
        <fullName evidence="6">RNA methyltransferase</fullName>
    </submittedName>
</protein>
<sequence>MLTKSQIKLINRLKQKKFRQQEGLFVAEGIKTIKELLNSTLNLHHVYSTESFQLNKGQETIISENELKKISFLKTPNKALAVFEIPKEVDVKANKLIVALDAVRDPGNLGTIIRLCDWFGISDLVCSETTVDCFNPKVIQATMGSITRVNVKYLDLEKFLKENKTEVFGAFMDGENVYKSTLPEKGILVLGNEANGISEAVEALVTKRISIPRFGDLQATESLNVATAGAILLSEFKRS</sequence>
<dbReference type="Pfam" id="PF00588">
    <property type="entry name" value="SpoU_methylase"/>
    <property type="match status" value="1"/>
</dbReference>
<accession>A0A368P8E2</accession>
<dbReference type="CDD" id="cd18109">
    <property type="entry name" value="SpoU-like_RNA-MTase"/>
    <property type="match status" value="1"/>
</dbReference>
<keyword evidence="3 6" id="KW-0808">Transferase</keyword>
<reference evidence="6 7" key="1">
    <citation type="submission" date="2018-07" db="EMBL/GenBank/DDBJ databases">
        <title>Oceanihabitans testaceum sp. nov., isolated from marine sediment.</title>
        <authorList>
            <person name="Li C.-M."/>
        </authorList>
    </citation>
    <scope>NUCLEOTIDE SEQUENCE [LARGE SCALE GENOMIC DNA]</scope>
    <source>
        <strain evidence="6 7">S9-10</strain>
    </source>
</reference>
<evidence type="ECO:0000259" key="4">
    <source>
        <dbReference type="Pfam" id="PF00588"/>
    </source>
</evidence>
<dbReference type="RefSeq" id="WP_072349909.1">
    <property type="nucleotide sequence ID" value="NZ_JAWWDI010000007.1"/>
</dbReference>
<comment type="similarity">
    <text evidence="1">Belongs to the class IV-like SAM-binding methyltransferase superfamily. RNA methyltransferase TrmH family.</text>
</comment>
<comment type="caution">
    <text evidence="6">The sequence shown here is derived from an EMBL/GenBank/DDBJ whole genome shotgun (WGS) entry which is preliminary data.</text>
</comment>
<dbReference type="AlphaFoldDB" id="A0A368P8E2"/>
<dbReference type="InterPro" id="IPR053888">
    <property type="entry name" value="MRM3-like_sub_bind"/>
</dbReference>
<dbReference type="EMBL" id="QPIG01000001">
    <property type="protein sequence ID" value="RCU58736.1"/>
    <property type="molecule type" value="Genomic_DNA"/>
</dbReference>
<dbReference type="SUPFAM" id="SSF55315">
    <property type="entry name" value="L30e-like"/>
    <property type="match status" value="1"/>
</dbReference>
<feature type="domain" description="MRM3-like substrate binding" evidence="5">
    <location>
        <begin position="5"/>
        <end position="81"/>
    </location>
</feature>
<dbReference type="Pfam" id="PF22435">
    <property type="entry name" value="MRM3-like_sub_bind"/>
    <property type="match status" value="1"/>
</dbReference>
<dbReference type="GO" id="GO:0008173">
    <property type="term" value="F:RNA methyltransferase activity"/>
    <property type="evidence" value="ECO:0007669"/>
    <property type="project" value="InterPro"/>
</dbReference>
<evidence type="ECO:0000259" key="5">
    <source>
        <dbReference type="Pfam" id="PF22435"/>
    </source>
</evidence>
<name>A0A368P8E2_9FLAO</name>
<evidence type="ECO:0000256" key="1">
    <source>
        <dbReference type="ARBA" id="ARBA00007228"/>
    </source>
</evidence>
<keyword evidence="2 6" id="KW-0489">Methyltransferase</keyword>
<dbReference type="InterPro" id="IPR029064">
    <property type="entry name" value="Ribosomal_eL30-like_sf"/>
</dbReference>
<dbReference type="Proteomes" id="UP000252249">
    <property type="component" value="Unassembled WGS sequence"/>
</dbReference>